<reference evidence="1 2" key="1">
    <citation type="journal article" date="2020" name="Cell Rep.">
        <title>Local necrotic cells trigger systemic immune activation via gut microbiome dysbiosis in Drosophila.</title>
        <authorList>
            <person name="Kosakamoto H."/>
            <person name="Yamauchi T."/>
            <person name="Akuzawa-Tokita Y."/>
            <person name="Nishimura K."/>
            <person name="Soga T."/>
            <person name="Murakami T."/>
            <person name="Mori H."/>
            <person name="Yamamoto K."/>
            <person name="Miyazaki R."/>
            <person name="Koto A."/>
            <person name="Miura M."/>
            <person name="Obata F."/>
        </authorList>
    </citation>
    <scope>NUCLEOTIDE SEQUENCE [LARGE SCALE GENOMIC DNA]</scope>
    <source>
        <strain evidence="1 2">Ai</strain>
    </source>
</reference>
<evidence type="ECO:0000313" key="2">
    <source>
        <dbReference type="Proteomes" id="UP000548726"/>
    </source>
</evidence>
<comment type="caution">
    <text evidence="1">The sequence shown here is derived from an EMBL/GenBank/DDBJ whole genome shotgun (WGS) entry which is preliminary data.</text>
</comment>
<dbReference type="Proteomes" id="UP000548726">
    <property type="component" value="Unassembled WGS sequence"/>
</dbReference>
<name>A0A6V8IEH3_9PROT</name>
<organism evidence="1 2">
    <name type="scientific">Acetobacter persici</name>
    <dbReference type="NCBI Taxonomy" id="1076596"/>
    <lineage>
        <taxon>Bacteria</taxon>
        <taxon>Pseudomonadati</taxon>
        <taxon>Pseudomonadota</taxon>
        <taxon>Alphaproteobacteria</taxon>
        <taxon>Acetobacterales</taxon>
        <taxon>Acetobacteraceae</taxon>
        <taxon>Acetobacter</taxon>
    </lineage>
</organism>
<evidence type="ECO:0000313" key="1">
    <source>
        <dbReference type="EMBL" id="GFE93725.1"/>
    </source>
</evidence>
<proteinExistence type="predicted"/>
<dbReference type="AlphaFoldDB" id="A0A6V8IEH3"/>
<gene>
    <name evidence="1" type="ORF">DmAi_17840</name>
</gene>
<keyword evidence="2" id="KW-1185">Reference proteome</keyword>
<sequence length="29" mass="3517">MLNMQAMQKRVVYVFSKNCKTDQAEKMFF</sequence>
<protein>
    <submittedName>
        <fullName evidence="1">Uncharacterized protein</fullName>
    </submittedName>
</protein>
<accession>A0A6V8IEH3</accession>
<dbReference type="EMBL" id="BLJP01000006">
    <property type="protein sequence ID" value="GFE93725.1"/>
    <property type="molecule type" value="Genomic_DNA"/>
</dbReference>